<keyword evidence="5" id="KW-1185">Reference proteome</keyword>
<dbReference type="InterPro" id="IPR001647">
    <property type="entry name" value="HTH_TetR"/>
</dbReference>
<proteinExistence type="predicted"/>
<gene>
    <name evidence="4" type="ORF">FK531_12120</name>
</gene>
<organism evidence="4 5">
    <name type="scientific">Rhodococcus spelaei</name>
    <dbReference type="NCBI Taxonomy" id="2546320"/>
    <lineage>
        <taxon>Bacteria</taxon>
        <taxon>Bacillati</taxon>
        <taxon>Actinomycetota</taxon>
        <taxon>Actinomycetes</taxon>
        <taxon>Mycobacteriales</taxon>
        <taxon>Nocardiaceae</taxon>
        <taxon>Rhodococcus</taxon>
    </lineage>
</organism>
<dbReference type="InterPro" id="IPR009057">
    <property type="entry name" value="Homeodomain-like_sf"/>
</dbReference>
<dbReference type="AlphaFoldDB" id="A0A541B8B7"/>
<feature type="DNA-binding region" description="H-T-H motif" evidence="2">
    <location>
        <begin position="49"/>
        <end position="68"/>
    </location>
</feature>
<name>A0A541B8B7_9NOCA</name>
<dbReference type="OrthoDB" id="6637160at2"/>
<dbReference type="EMBL" id="VIGH01000005">
    <property type="protein sequence ID" value="TQF68565.1"/>
    <property type="molecule type" value="Genomic_DNA"/>
</dbReference>
<evidence type="ECO:0000259" key="3">
    <source>
        <dbReference type="PROSITE" id="PS50977"/>
    </source>
</evidence>
<dbReference type="SUPFAM" id="SSF46689">
    <property type="entry name" value="Homeodomain-like"/>
    <property type="match status" value="1"/>
</dbReference>
<reference evidence="4 5" key="1">
    <citation type="submission" date="2019-06" db="EMBL/GenBank/DDBJ databases">
        <title>Rhodococcus spaelei sp. nov., isolated from a cave.</title>
        <authorList>
            <person name="Lee S.D."/>
        </authorList>
    </citation>
    <scope>NUCLEOTIDE SEQUENCE [LARGE SCALE GENOMIC DNA]</scope>
    <source>
        <strain evidence="4 5">C9-5</strain>
    </source>
</reference>
<dbReference type="Gene3D" id="1.10.357.10">
    <property type="entry name" value="Tetracycline Repressor, domain 2"/>
    <property type="match status" value="1"/>
</dbReference>
<protein>
    <submittedName>
        <fullName evidence="4">TetR/AcrR family transcriptional regulator</fullName>
    </submittedName>
</protein>
<accession>A0A541B8B7</accession>
<dbReference type="Proteomes" id="UP000316256">
    <property type="component" value="Unassembled WGS sequence"/>
</dbReference>
<evidence type="ECO:0000313" key="5">
    <source>
        <dbReference type="Proteomes" id="UP000316256"/>
    </source>
</evidence>
<feature type="domain" description="HTH tetR-type" evidence="3">
    <location>
        <begin position="26"/>
        <end position="86"/>
    </location>
</feature>
<evidence type="ECO:0000313" key="4">
    <source>
        <dbReference type="EMBL" id="TQF68565.1"/>
    </source>
</evidence>
<dbReference type="Pfam" id="PF00440">
    <property type="entry name" value="TetR_N"/>
    <property type="match status" value="1"/>
</dbReference>
<dbReference type="GO" id="GO:0003677">
    <property type="term" value="F:DNA binding"/>
    <property type="evidence" value="ECO:0007669"/>
    <property type="project" value="UniProtKB-UniRule"/>
</dbReference>
<evidence type="ECO:0000256" key="1">
    <source>
        <dbReference type="ARBA" id="ARBA00023125"/>
    </source>
</evidence>
<evidence type="ECO:0000256" key="2">
    <source>
        <dbReference type="PROSITE-ProRule" id="PRU00335"/>
    </source>
</evidence>
<dbReference type="PROSITE" id="PS50977">
    <property type="entry name" value="HTH_TETR_2"/>
    <property type="match status" value="1"/>
</dbReference>
<keyword evidence="1 2" id="KW-0238">DNA-binding</keyword>
<sequence length="224" mass="23863">MGEVIDEGDGVSGETFQRARTPAQRAQRVVAVLEATRRLLADAEVATLSLGAISREAGLASSNVLRYFGSREGLLLDLMDAEYALWLPDLDARFGAEVAVVDIDRVAATVAATLAQRPLLSRLIAASSELLRYPMPGETLERCRDQGRRNQSELARILSGALEVALSVRDQSYLVAGLHAVVSAASGWSAQSAFPVDFETAARGLLAIQLQGLVIRAESCPAAT</sequence>
<comment type="caution">
    <text evidence="4">The sequence shown here is derived from an EMBL/GenBank/DDBJ whole genome shotgun (WGS) entry which is preliminary data.</text>
</comment>